<keyword evidence="7" id="KW-0812">Transmembrane</keyword>
<dbReference type="RefSeq" id="WP_138230751.1">
    <property type="nucleotide sequence ID" value="NZ_AP022578.1"/>
</dbReference>
<keyword evidence="1 6" id="KW-0645">Protease</keyword>
<evidence type="ECO:0000256" key="7">
    <source>
        <dbReference type="SAM" id="Phobius"/>
    </source>
</evidence>
<keyword evidence="9" id="KW-0614">Plasmid</keyword>
<evidence type="ECO:0000313" key="10">
    <source>
        <dbReference type="Proteomes" id="UP000465609"/>
    </source>
</evidence>
<keyword evidence="7" id="KW-1133">Transmembrane helix</keyword>
<comment type="similarity">
    <text evidence="6">Belongs to the peptidase M48 family.</text>
</comment>
<dbReference type="CDD" id="cd07326">
    <property type="entry name" value="M56_BlaR1_MecR1_like"/>
    <property type="match status" value="1"/>
</dbReference>
<keyword evidence="2" id="KW-0479">Metal-binding</keyword>
<geneLocation type="plasmid" evidence="9 10">
    <name>pJCM15296</name>
</geneLocation>
<dbReference type="Proteomes" id="UP000465609">
    <property type="component" value="Plasmid pJCM15296"/>
</dbReference>
<protein>
    <recommendedName>
        <fullName evidence="8">Peptidase M48 domain-containing protein</fullName>
    </recommendedName>
</protein>
<keyword evidence="5 6" id="KW-0482">Metalloprotease</keyword>
<feature type="transmembrane region" description="Helical" evidence="7">
    <location>
        <begin position="285"/>
        <end position="313"/>
    </location>
</feature>
<keyword evidence="4 6" id="KW-0862">Zinc</keyword>
<dbReference type="Pfam" id="PF01435">
    <property type="entry name" value="Peptidase_M48"/>
    <property type="match status" value="1"/>
</dbReference>
<evidence type="ECO:0000256" key="4">
    <source>
        <dbReference type="ARBA" id="ARBA00022833"/>
    </source>
</evidence>
<evidence type="ECO:0000256" key="3">
    <source>
        <dbReference type="ARBA" id="ARBA00022801"/>
    </source>
</evidence>
<evidence type="ECO:0000256" key="5">
    <source>
        <dbReference type="ARBA" id="ARBA00023049"/>
    </source>
</evidence>
<reference evidence="9 10" key="1">
    <citation type="journal article" date="2019" name="Emerg. Microbes Infect.">
        <title>Comprehensive subspecies identification of 175 nontuberculous mycobacteria species based on 7547 genomic profiles.</title>
        <authorList>
            <person name="Matsumoto Y."/>
            <person name="Kinjo T."/>
            <person name="Motooka D."/>
            <person name="Nabeya D."/>
            <person name="Jung N."/>
            <person name="Uechi K."/>
            <person name="Horii T."/>
            <person name="Iida T."/>
            <person name="Fujita J."/>
            <person name="Nakamura S."/>
        </authorList>
    </citation>
    <scope>NUCLEOTIDE SEQUENCE [LARGE SCALE GENOMIC DNA]</scope>
    <source>
        <strain evidence="9 10">JCM 15296</strain>
        <plasmid evidence="9">pJCM15296</plasmid>
    </source>
</reference>
<evidence type="ECO:0000313" key="9">
    <source>
        <dbReference type="EMBL" id="BBX88116.1"/>
    </source>
</evidence>
<feature type="transmembrane region" description="Helical" evidence="7">
    <location>
        <begin position="39"/>
        <end position="59"/>
    </location>
</feature>
<feature type="domain" description="Peptidase M48" evidence="8">
    <location>
        <begin position="128"/>
        <end position="205"/>
    </location>
</feature>
<comment type="cofactor">
    <cofactor evidence="6">
        <name>Zn(2+)</name>
        <dbReference type="ChEBI" id="CHEBI:29105"/>
    </cofactor>
    <text evidence="6">Binds 1 zinc ion per subunit.</text>
</comment>
<keyword evidence="7" id="KW-0472">Membrane</keyword>
<evidence type="ECO:0000256" key="6">
    <source>
        <dbReference type="RuleBase" id="RU003983"/>
    </source>
</evidence>
<sequence>MNAAGLLVAHGIVLGVAGPPVLARLTHGGHAPRSGIAAWLVAIVAFLVSWLAVGVLVAGDVLRHWHQTRSLVASCVELLCDLAAGRAGGIAQVTVLAAVAAAAAGVVFSGARLTRTIVRLRAKAHRHSEAIRLVGQPTADADVYVMQTPERAAYCVSGRPATIVVTSAAVAALGERELAAVIAHERAHVAGRHLAIVTAMRGVALILPRVRLITRGATEVARLLEMCADDAAAARYGRRALLDGLMALVGAAPASALGAADVAVLHRAERLACPATQRVRIGTQAALGSASTLIAVGPLAVAALCASGVWMCAL</sequence>
<feature type="transmembrane region" description="Helical" evidence="7">
    <location>
        <begin position="95"/>
        <end position="113"/>
    </location>
</feature>
<evidence type="ECO:0000256" key="2">
    <source>
        <dbReference type="ARBA" id="ARBA00022723"/>
    </source>
</evidence>
<proteinExistence type="inferred from homology"/>
<evidence type="ECO:0000259" key="8">
    <source>
        <dbReference type="Pfam" id="PF01435"/>
    </source>
</evidence>
<keyword evidence="3 6" id="KW-0378">Hydrolase</keyword>
<evidence type="ECO:0000256" key="1">
    <source>
        <dbReference type="ARBA" id="ARBA00022670"/>
    </source>
</evidence>
<name>A0ABM7IMS2_9MYCO</name>
<gene>
    <name evidence="9" type="ORF">MAUB_63170</name>
</gene>
<dbReference type="Gene3D" id="3.30.2010.10">
    <property type="entry name" value="Metalloproteases ('zincins'), catalytic domain"/>
    <property type="match status" value="1"/>
</dbReference>
<dbReference type="EMBL" id="AP022578">
    <property type="protein sequence ID" value="BBX88116.1"/>
    <property type="molecule type" value="Genomic_DNA"/>
</dbReference>
<keyword evidence="10" id="KW-1185">Reference proteome</keyword>
<accession>A0ABM7IMS2</accession>
<dbReference type="InterPro" id="IPR001915">
    <property type="entry name" value="Peptidase_M48"/>
</dbReference>
<organism evidence="9 10">
    <name type="scientific">Mycolicibacterium aubagnense</name>
    <dbReference type="NCBI Taxonomy" id="319707"/>
    <lineage>
        <taxon>Bacteria</taxon>
        <taxon>Bacillati</taxon>
        <taxon>Actinomycetota</taxon>
        <taxon>Actinomycetes</taxon>
        <taxon>Mycobacteriales</taxon>
        <taxon>Mycobacteriaceae</taxon>
        <taxon>Mycolicibacterium</taxon>
    </lineage>
</organism>